<dbReference type="RefSeq" id="WP_254100582.1">
    <property type="nucleotide sequence ID" value="NZ_JANATA010000012.1"/>
</dbReference>
<protein>
    <submittedName>
        <fullName evidence="8">Translocation/assembly module TamB domain-containing protein</fullName>
    </submittedName>
</protein>
<feature type="transmembrane region" description="Helical" evidence="6">
    <location>
        <begin position="17"/>
        <end position="37"/>
    </location>
</feature>
<evidence type="ECO:0000256" key="6">
    <source>
        <dbReference type="SAM" id="Phobius"/>
    </source>
</evidence>
<dbReference type="InterPro" id="IPR007452">
    <property type="entry name" value="TamB_C"/>
</dbReference>
<organism evidence="8 9">
    <name type="scientific">Opacimonas viscosa</name>
    <dbReference type="NCBI Taxonomy" id="2961944"/>
    <lineage>
        <taxon>Bacteria</taxon>
        <taxon>Pseudomonadati</taxon>
        <taxon>Pseudomonadota</taxon>
        <taxon>Gammaproteobacteria</taxon>
        <taxon>Alteromonadales</taxon>
        <taxon>Alteromonadaceae</taxon>
        <taxon>Opacimonas</taxon>
    </lineage>
</organism>
<dbReference type="PANTHER" id="PTHR36985:SF1">
    <property type="entry name" value="TRANSLOCATION AND ASSEMBLY MODULE SUBUNIT TAMB"/>
    <property type="match status" value="1"/>
</dbReference>
<keyword evidence="9" id="KW-1185">Reference proteome</keyword>
<sequence>MSSPTIHKTPIWRRLRFSLMVLVSTVMILLAIMVGLLNSEAGTKWLVSTANKIPGLHIKNVTGTIFSELEIASMRVSTEILDIAVQDIALGVELSCIWQKRICLSKTEIGSINVLATRLQASTAQEKPQSSLTLPLPIQLPEIKLGTLIFSRLDKSQLQLSNLNLKPILISTSETTHLLHLSDIDLHLESLSILLPPSAKNASGAPTQNTVSNTYKSIDPPQDLTSSFDLSHYLQTVTGQIQNAQTHIYTHVDKLFNLQKAYSSTLQNIQLPELQIPINSVEVALLVDSINIMQHDQSPLLEHLTVKLDLILKQIKPGQTEILIPTFTGQHQDFAWTVNGSINDLYNHELTFDAQWFSPEVVSTKMVNPIEHVVWKSSGFILNPTINIATTGLINTNVKIAGDLRKAHVPLDMSINWAPFQYSYQNIQVALGAGFLRANSHENTFSAAFDIPLKTLVFTDTQSHDATPEIQLNDIFSRCAITLELTQMTSQDCSLNFASNPYNIQISGTPDTGIQVETALQIDDIAALTEWVFNGKKLSQHLTAHAVDVREDSALKLSTNTTIGKDKLQLTAMVTLDGVVAQGMAIDDFNTALEVSADVSSLRANLGQTQVQLALPKTHLHITLAPSLFSLDYAQGLLQTSALDISLASAAYSTSQNQASTTTHLIPLGTIQFAPLTLYSSEPTLMTQLSVDALNLQSMFDFVQRVVPSPILANLQTDSVMTLQLNASLLAKQALKVQLGANLSQSTWEYDNLGLTLSPAQLTGDMIWDISQPISTLTGSLQTEVSGDRLGKIALEIERTEQTKLYAELFSVNLGVFAPFVPQFKNLAGLASANLALVQNASDIDITGVVIIPELAINIEKLPESAKTPHPDIQFTTPLEHVFDTQNQDSERLNITTNVNVFVDPLKQNTVTLSALDFASALNGYVNVSGNIQSPLVMGEINIVDGSYAAYGQDLLIRKGSLNFTGPVNLPYVDIEAIRNPKNMADSTIAGLQITGNPNQLKASLFSEPMLENPNILSYLIRGKGLDASSDEDNSVLLTNALLGFGLGRSEDTVSKIGDAFGVDDLQFATQGSGEQTQIGVSGKLNDRLSIEYRVGVFSAITEFGLRYQWLPNLYLEATSGASNALDVFYEIKWGERAVSDESTTKKNNEASAQLPQTPVP</sequence>
<dbReference type="GO" id="GO:0009306">
    <property type="term" value="P:protein secretion"/>
    <property type="evidence" value="ECO:0007669"/>
    <property type="project" value="InterPro"/>
</dbReference>
<dbReference type="GO" id="GO:0097347">
    <property type="term" value="C:TAM protein secretion complex"/>
    <property type="evidence" value="ECO:0007669"/>
    <property type="project" value="TreeGrafter"/>
</dbReference>
<comment type="caution">
    <text evidence="8">The sequence shown here is derived from an EMBL/GenBank/DDBJ whole genome shotgun (WGS) entry which is preliminary data.</text>
</comment>
<dbReference type="GO" id="GO:0005886">
    <property type="term" value="C:plasma membrane"/>
    <property type="evidence" value="ECO:0007669"/>
    <property type="project" value="InterPro"/>
</dbReference>
<evidence type="ECO:0000256" key="3">
    <source>
        <dbReference type="ARBA" id="ARBA00022989"/>
    </source>
</evidence>
<feature type="region of interest" description="Disordered" evidence="5">
    <location>
        <begin position="1141"/>
        <end position="1161"/>
    </location>
</feature>
<evidence type="ECO:0000256" key="4">
    <source>
        <dbReference type="ARBA" id="ARBA00023136"/>
    </source>
</evidence>
<feature type="compositionally biased region" description="Polar residues" evidence="5">
    <location>
        <begin position="1150"/>
        <end position="1161"/>
    </location>
</feature>
<comment type="subcellular location">
    <subcellularLocation>
        <location evidence="1">Membrane</location>
        <topology evidence="1">Single-pass membrane protein</topology>
    </subcellularLocation>
</comment>
<keyword evidence="4 6" id="KW-0472">Membrane</keyword>
<dbReference type="Pfam" id="PF04357">
    <property type="entry name" value="TamB"/>
    <property type="match status" value="1"/>
</dbReference>
<dbReference type="PANTHER" id="PTHR36985">
    <property type="entry name" value="TRANSLOCATION AND ASSEMBLY MODULE SUBUNIT TAMB"/>
    <property type="match status" value="1"/>
</dbReference>
<feature type="domain" description="Translocation and assembly module TamB C-terminal" evidence="7">
    <location>
        <begin position="829"/>
        <end position="1134"/>
    </location>
</feature>
<evidence type="ECO:0000313" key="8">
    <source>
        <dbReference type="EMBL" id="MCP3428873.1"/>
    </source>
</evidence>
<keyword evidence="3 6" id="KW-1133">Transmembrane helix</keyword>
<dbReference type="Proteomes" id="UP001165413">
    <property type="component" value="Unassembled WGS sequence"/>
</dbReference>
<keyword evidence="2 6" id="KW-0812">Transmembrane</keyword>
<evidence type="ECO:0000256" key="1">
    <source>
        <dbReference type="ARBA" id="ARBA00004167"/>
    </source>
</evidence>
<evidence type="ECO:0000256" key="5">
    <source>
        <dbReference type="SAM" id="MobiDB-lite"/>
    </source>
</evidence>
<reference evidence="8" key="1">
    <citation type="submission" date="2022-07" db="EMBL/GenBank/DDBJ databases">
        <title>Characterization of the Novel Bacterium Alteromonas immobilis LMIT006 and Alteromonas gregis LMIT007.</title>
        <authorList>
            <person name="Lin X."/>
        </authorList>
    </citation>
    <scope>NUCLEOTIDE SEQUENCE</scope>
    <source>
        <strain evidence="8">LMIT007</strain>
    </source>
</reference>
<gene>
    <name evidence="8" type="ORF">NLF92_07925</name>
</gene>
<accession>A0AA42BLH9</accession>
<proteinExistence type="predicted"/>
<evidence type="ECO:0000313" key="9">
    <source>
        <dbReference type="Proteomes" id="UP001165413"/>
    </source>
</evidence>
<dbReference type="AlphaFoldDB" id="A0AA42BLH9"/>
<name>A0AA42BLH9_9ALTE</name>
<dbReference type="EMBL" id="JANATA010000012">
    <property type="protein sequence ID" value="MCP3428873.1"/>
    <property type="molecule type" value="Genomic_DNA"/>
</dbReference>
<evidence type="ECO:0000256" key="2">
    <source>
        <dbReference type="ARBA" id="ARBA00022692"/>
    </source>
</evidence>
<evidence type="ECO:0000259" key="7">
    <source>
        <dbReference type="Pfam" id="PF04357"/>
    </source>
</evidence>